<dbReference type="Gramene" id="Zm00001eb138680_T001">
    <property type="protein sequence ID" value="Zm00001eb138680_P001"/>
    <property type="gene ID" value="Zm00001eb138680"/>
</dbReference>
<protein>
    <submittedName>
        <fullName evidence="2">Uncharacterized protein</fullName>
    </submittedName>
</protein>
<evidence type="ECO:0000313" key="2">
    <source>
        <dbReference type="EnsemblPlants" id="Zm00001eb138680_P001"/>
    </source>
</evidence>
<evidence type="ECO:0007829" key="4">
    <source>
        <dbReference type="PeptideAtlas" id="A0A804N6G0"/>
    </source>
</evidence>
<name>A0A804N6G0_MAIZE</name>
<feature type="compositionally biased region" description="Basic and acidic residues" evidence="1">
    <location>
        <begin position="23"/>
        <end position="34"/>
    </location>
</feature>
<keyword evidence="3" id="KW-1185">Reference proteome</keyword>
<feature type="region of interest" description="Disordered" evidence="1">
    <location>
        <begin position="1"/>
        <end position="44"/>
    </location>
</feature>
<gene>
    <name evidence="2" type="primary">LOC100282037</name>
</gene>
<dbReference type="Proteomes" id="UP000007305">
    <property type="component" value="Chromosome 3"/>
</dbReference>
<evidence type="ECO:0000256" key="1">
    <source>
        <dbReference type="SAM" id="MobiDB-lite"/>
    </source>
</evidence>
<proteinExistence type="evidence at protein level"/>
<sequence length="168" mass="17919">MDPANEQKRSLQQAAAHRPTPRTTREASRGESRRSGKHHPAEMTVLLSPSSSLFLAKPSAVAKGRAAAVTCFSGPSLSVGREDQEGVAVVVGRRALASAAAVASVLGFAGRGLAANQGLLAGRVPGLSEPDENDRLENVPQARRQVRWPRSWLEPHHPVQLQSSRRLG</sequence>
<reference evidence="2" key="3">
    <citation type="submission" date="2021-05" db="UniProtKB">
        <authorList>
            <consortium name="EnsemblPlants"/>
        </authorList>
    </citation>
    <scope>IDENTIFICATION</scope>
    <source>
        <strain evidence="2">cv. B73</strain>
    </source>
</reference>
<evidence type="ECO:0000313" key="3">
    <source>
        <dbReference type="Proteomes" id="UP000007305"/>
    </source>
</evidence>
<accession>A0A804N6G0</accession>
<reference evidence="3" key="1">
    <citation type="submission" date="2015-12" db="EMBL/GenBank/DDBJ databases">
        <title>Update maize B73 reference genome by single molecule sequencing technologies.</title>
        <authorList>
            <consortium name="Maize Genome Sequencing Project"/>
            <person name="Ware D."/>
        </authorList>
    </citation>
    <scope>NUCLEOTIDE SEQUENCE [LARGE SCALE GENOMIC DNA]</scope>
    <source>
        <strain evidence="3">cv. B73</strain>
    </source>
</reference>
<keyword evidence="4" id="KW-1267">Proteomics identification</keyword>
<dbReference type="AlphaFoldDB" id="A0A804N6G0"/>
<dbReference type="EnsemblPlants" id="Zm00001eb138680_T001">
    <property type="protein sequence ID" value="Zm00001eb138680_P001"/>
    <property type="gene ID" value="Zm00001eb138680"/>
</dbReference>
<organism evidence="2 3">
    <name type="scientific">Zea mays</name>
    <name type="common">Maize</name>
    <dbReference type="NCBI Taxonomy" id="4577"/>
    <lineage>
        <taxon>Eukaryota</taxon>
        <taxon>Viridiplantae</taxon>
        <taxon>Streptophyta</taxon>
        <taxon>Embryophyta</taxon>
        <taxon>Tracheophyta</taxon>
        <taxon>Spermatophyta</taxon>
        <taxon>Magnoliopsida</taxon>
        <taxon>Liliopsida</taxon>
        <taxon>Poales</taxon>
        <taxon>Poaceae</taxon>
        <taxon>PACMAD clade</taxon>
        <taxon>Panicoideae</taxon>
        <taxon>Andropogonodae</taxon>
        <taxon>Andropogoneae</taxon>
        <taxon>Tripsacinae</taxon>
        <taxon>Zea</taxon>
    </lineage>
</organism>
<reference evidence="2" key="2">
    <citation type="submission" date="2019-07" db="EMBL/GenBank/DDBJ databases">
        <authorList>
            <person name="Seetharam A."/>
            <person name="Woodhouse M."/>
            <person name="Cannon E."/>
        </authorList>
    </citation>
    <scope>NUCLEOTIDE SEQUENCE [LARGE SCALE GENOMIC DNA]</scope>
    <source>
        <strain evidence="2">cv. B73</strain>
    </source>
</reference>